<dbReference type="Gene3D" id="3.40.630.10">
    <property type="entry name" value="Zn peptidases"/>
    <property type="match status" value="1"/>
</dbReference>
<dbReference type="CDD" id="cd03886">
    <property type="entry name" value="M20_Acy1"/>
    <property type="match status" value="1"/>
</dbReference>
<sequence length="397" mass="43723">MDTLIKQARNFSNELTEWRRCLHEQPETGFEEYHTSQFVQEKLKELGYEPEIIAKTGVVAVLKGQHPGRTVALRADMDALPIPDEKTTAYASKIEGKAHLCGHDGHTTMLIGAARLLKDNPPEKGTIKFIFQPAEEGLFGAQAMIEEGVLEHPEVDVMAGLHVNPDIETGQVTCAQSEACAAADFFNLEIIGSGGHAAHPHKAADSITITAEIISSLQQLVSRQINPLSPTVLTIGQIHGGTADNAIAPKVKAGGTVRTLDPEVRYSIEERMEQLIRGICQAFGVEYRLNYKYFYPPLVNDQSLLPSIEKSVERVLGKESFSVVKPSMGGEDFSFYAEKVPAIFFRIGVRSQDKRATYPLHHPLFDLDEEALPNGSAILADWALSMTVETQDYINNL</sequence>
<feature type="domain" description="Peptidase M20 dimerisation" evidence="1">
    <location>
        <begin position="186"/>
        <end position="277"/>
    </location>
</feature>
<dbReference type="InterPro" id="IPR011650">
    <property type="entry name" value="Peptidase_M20_dimer"/>
</dbReference>
<dbReference type="SUPFAM" id="SSF55031">
    <property type="entry name" value="Bacterial exopeptidase dimerisation domain"/>
    <property type="match status" value="1"/>
</dbReference>
<dbReference type="InterPro" id="IPR002933">
    <property type="entry name" value="Peptidase_M20"/>
</dbReference>
<dbReference type="Proteomes" id="UP001221597">
    <property type="component" value="Chromosome"/>
</dbReference>
<dbReference type="InterPro" id="IPR017439">
    <property type="entry name" value="Amidohydrolase"/>
</dbReference>
<gene>
    <name evidence="2" type="ORF">P9989_12575</name>
</gene>
<dbReference type="SUPFAM" id="SSF53187">
    <property type="entry name" value="Zn-dependent exopeptidases"/>
    <property type="match status" value="1"/>
</dbReference>
<protein>
    <submittedName>
        <fullName evidence="2">M20 family metallopeptidase</fullName>
    </submittedName>
</protein>
<dbReference type="Gene3D" id="3.30.70.360">
    <property type="match status" value="1"/>
</dbReference>
<accession>A0ABY8IVK5</accession>
<name>A0ABY8IVK5_9BACI</name>
<dbReference type="PANTHER" id="PTHR11014:SF63">
    <property type="entry name" value="METALLOPEPTIDASE, PUTATIVE (AFU_ORTHOLOGUE AFUA_6G09600)-RELATED"/>
    <property type="match status" value="1"/>
</dbReference>
<organism evidence="2 3">
    <name type="scientific">Halobacillus naozhouensis</name>
    <dbReference type="NCBI Taxonomy" id="554880"/>
    <lineage>
        <taxon>Bacteria</taxon>
        <taxon>Bacillati</taxon>
        <taxon>Bacillota</taxon>
        <taxon>Bacilli</taxon>
        <taxon>Bacillales</taxon>
        <taxon>Bacillaceae</taxon>
        <taxon>Halobacillus</taxon>
    </lineage>
</organism>
<proteinExistence type="predicted"/>
<keyword evidence="3" id="KW-1185">Reference proteome</keyword>
<evidence type="ECO:0000313" key="3">
    <source>
        <dbReference type="Proteomes" id="UP001221597"/>
    </source>
</evidence>
<dbReference type="EMBL" id="CP121671">
    <property type="protein sequence ID" value="WFT73238.1"/>
    <property type="molecule type" value="Genomic_DNA"/>
</dbReference>
<evidence type="ECO:0000313" key="2">
    <source>
        <dbReference type="EMBL" id="WFT73238.1"/>
    </source>
</evidence>
<dbReference type="PANTHER" id="PTHR11014">
    <property type="entry name" value="PEPTIDASE M20 FAMILY MEMBER"/>
    <property type="match status" value="1"/>
</dbReference>
<dbReference type="NCBIfam" id="TIGR01891">
    <property type="entry name" value="amidohydrolases"/>
    <property type="match status" value="1"/>
</dbReference>
<reference evidence="2 3" key="1">
    <citation type="submission" date="2023-04" db="EMBL/GenBank/DDBJ databases">
        <title>Genome sequence of Halobacillus naozhouensis KACC 21980.</title>
        <authorList>
            <person name="Kim S."/>
            <person name="Heo J."/>
            <person name="Kwon S.-W."/>
        </authorList>
    </citation>
    <scope>NUCLEOTIDE SEQUENCE [LARGE SCALE GENOMIC DNA]</scope>
    <source>
        <strain evidence="2 3">KCTC 13234</strain>
    </source>
</reference>
<dbReference type="Pfam" id="PF01546">
    <property type="entry name" value="Peptidase_M20"/>
    <property type="match status" value="1"/>
</dbReference>
<dbReference type="Pfam" id="PF07687">
    <property type="entry name" value="M20_dimer"/>
    <property type="match status" value="1"/>
</dbReference>
<dbReference type="InterPro" id="IPR036264">
    <property type="entry name" value="Bact_exopeptidase_dim_dom"/>
</dbReference>
<dbReference type="PIRSF" id="PIRSF005962">
    <property type="entry name" value="Pept_M20D_amidohydro"/>
    <property type="match status" value="1"/>
</dbReference>
<dbReference type="RefSeq" id="WP_283075259.1">
    <property type="nucleotide sequence ID" value="NZ_CP121671.1"/>
</dbReference>
<evidence type="ECO:0000259" key="1">
    <source>
        <dbReference type="Pfam" id="PF07687"/>
    </source>
</evidence>